<dbReference type="SUPFAM" id="SSF46689">
    <property type="entry name" value="Homeodomain-like"/>
    <property type="match status" value="1"/>
</dbReference>
<dbReference type="PANTHER" id="PTHR30055">
    <property type="entry name" value="HTH-TYPE TRANSCRIPTIONAL REGULATOR RUTR"/>
    <property type="match status" value="1"/>
</dbReference>
<evidence type="ECO:0000256" key="2">
    <source>
        <dbReference type="PROSITE-ProRule" id="PRU00335"/>
    </source>
</evidence>
<evidence type="ECO:0000256" key="1">
    <source>
        <dbReference type="ARBA" id="ARBA00023125"/>
    </source>
</evidence>
<proteinExistence type="predicted"/>
<dbReference type="PRINTS" id="PR00455">
    <property type="entry name" value="HTHTETR"/>
</dbReference>
<dbReference type="Gene3D" id="1.10.357.10">
    <property type="entry name" value="Tetracycline Repressor, domain 2"/>
    <property type="match status" value="1"/>
</dbReference>
<accession>A0A8A4TH62</accession>
<dbReference type="GO" id="GO:0003700">
    <property type="term" value="F:DNA-binding transcription factor activity"/>
    <property type="evidence" value="ECO:0007669"/>
    <property type="project" value="TreeGrafter"/>
</dbReference>
<dbReference type="GO" id="GO:0000976">
    <property type="term" value="F:transcription cis-regulatory region binding"/>
    <property type="evidence" value="ECO:0007669"/>
    <property type="project" value="TreeGrafter"/>
</dbReference>
<evidence type="ECO:0000259" key="3">
    <source>
        <dbReference type="PROSITE" id="PS50977"/>
    </source>
</evidence>
<reference evidence="4" key="1">
    <citation type="submission" date="2021-03" db="EMBL/GenBank/DDBJ databases">
        <title>Acanthopleuribacteraceae sp. M133.</title>
        <authorList>
            <person name="Wang G."/>
        </authorList>
    </citation>
    <scope>NUCLEOTIDE SEQUENCE</scope>
    <source>
        <strain evidence="4">M133</strain>
    </source>
</reference>
<evidence type="ECO:0000313" key="5">
    <source>
        <dbReference type="Proteomes" id="UP000663929"/>
    </source>
</evidence>
<keyword evidence="1 2" id="KW-0238">DNA-binding</keyword>
<feature type="domain" description="HTH tetR-type" evidence="3">
    <location>
        <begin position="13"/>
        <end position="73"/>
    </location>
</feature>
<dbReference type="PROSITE" id="PS01081">
    <property type="entry name" value="HTH_TETR_1"/>
    <property type="match status" value="1"/>
</dbReference>
<dbReference type="PANTHER" id="PTHR30055:SF223">
    <property type="entry name" value="HTH-TYPE TRANSCRIPTIONAL REGULATOR UIDR"/>
    <property type="match status" value="1"/>
</dbReference>
<gene>
    <name evidence="4" type="ORF">J3U87_23275</name>
</gene>
<dbReference type="Pfam" id="PF00440">
    <property type="entry name" value="TetR_N"/>
    <property type="match status" value="1"/>
</dbReference>
<evidence type="ECO:0000313" key="4">
    <source>
        <dbReference type="EMBL" id="QTD48512.1"/>
    </source>
</evidence>
<dbReference type="Proteomes" id="UP000663929">
    <property type="component" value="Chromosome"/>
</dbReference>
<dbReference type="PROSITE" id="PS50977">
    <property type="entry name" value="HTH_TETR_2"/>
    <property type="match status" value="1"/>
</dbReference>
<protein>
    <submittedName>
        <fullName evidence="4">TetR/AcrR family transcriptional regulator</fullName>
    </submittedName>
</protein>
<dbReference type="InterPro" id="IPR023772">
    <property type="entry name" value="DNA-bd_HTH_TetR-type_CS"/>
</dbReference>
<keyword evidence="5" id="KW-1185">Reference proteome</keyword>
<organism evidence="4 5">
    <name type="scientific">Sulfidibacter corallicola</name>
    <dbReference type="NCBI Taxonomy" id="2818388"/>
    <lineage>
        <taxon>Bacteria</taxon>
        <taxon>Pseudomonadati</taxon>
        <taxon>Acidobacteriota</taxon>
        <taxon>Holophagae</taxon>
        <taxon>Acanthopleuribacterales</taxon>
        <taxon>Acanthopleuribacteraceae</taxon>
        <taxon>Sulfidibacter</taxon>
    </lineage>
</organism>
<dbReference type="InterPro" id="IPR001647">
    <property type="entry name" value="HTH_TetR"/>
</dbReference>
<dbReference type="EMBL" id="CP071793">
    <property type="protein sequence ID" value="QTD48512.1"/>
    <property type="molecule type" value="Genomic_DNA"/>
</dbReference>
<dbReference type="RefSeq" id="WP_237378169.1">
    <property type="nucleotide sequence ID" value="NZ_CP071793.1"/>
</dbReference>
<feature type="DNA-binding region" description="H-T-H motif" evidence="2">
    <location>
        <begin position="36"/>
        <end position="55"/>
    </location>
</feature>
<dbReference type="InterPro" id="IPR009057">
    <property type="entry name" value="Homeodomain-like_sf"/>
</dbReference>
<sequence>MPKGSRGSRLSADERRLSILAAAMPLFAQQGFKGTTTKQIASAANISEALLYRHFPSKESLYSELQGLLCTKSHKYSEIVETLEPSTSTLVNSVHFLISVVFIGEPEGSLPDPNPNHYIARLLMHSFIEDGRFARSFYETHVALWAPKWEACVEASRASGDMVDTGVPSICSWWFTHHIAMALKIIHLPTPPVVDYEGLNREALLNHAVRFALRGFGLKDEVIQAHHNPEMLQWFTQRLFAKPHGPAAEEQS</sequence>
<dbReference type="InterPro" id="IPR050109">
    <property type="entry name" value="HTH-type_TetR-like_transc_reg"/>
</dbReference>
<name>A0A8A4TH62_SULCO</name>
<dbReference type="AlphaFoldDB" id="A0A8A4TH62"/>
<dbReference type="KEGG" id="scor:J3U87_23275"/>